<dbReference type="PANTHER" id="PTHR13774">
    <property type="entry name" value="PHENAZINE BIOSYNTHESIS PROTEIN"/>
    <property type="match status" value="1"/>
</dbReference>
<dbReference type="Gene3D" id="3.10.310.10">
    <property type="entry name" value="Diaminopimelate Epimerase, Chain A, domain 1"/>
    <property type="match status" value="2"/>
</dbReference>
<evidence type="ECO:0000313" key="5">
    <source>
        <dbReference type="Proteomes" id="UP000181897"/>
    </source>
</evidence>
<protein>
    <submittedName>
        <fullName evidence="4">PhzF family phenazine biosynthesis protein</fullName>
    </submittedName>
</protein>
<organism evidence="4 5">
    <name type="scientific">Sulfitobacter alexandrii</name>
    <dbReference type="NCBI Taxonomy" id="1917485"/>
    <lineage>
        <taxon>Bacteria</taxon>
        <taxon>Pseudomonadati</taxon>
        <taxon>Pseudomonadota</taxon>
        <taxon>Alphaproteobacteria</taxon>
        <taxon>Rhodobacterales</taxon>
        <taxon>Roseobacteraceae</taxon>
        <taxon>Sulfitobacter</taxon>
    </lineage>
</organism>
<name>A0A1J0WCX1_9RHOB</name>
<feature type="active site" evidence="3">
    <location>
        <position position="44"/>
    </location>
</feature>
<dbReference type="Pfam" id="PF02567">
    <property type="entry name" value="PhzC-PhzF"/>
    <property type="match status" value="1"/>
</dbReference>
<sequence length="278" mass="29360">MKPLRISSFSDGDAGGNPAGVLIADTLPSPEEMQRVAAELGFSETAFAAPDGDAWRVRYYAPIGEVAFCGHATIALGAALGDRAGEGRFALNLRDTAITVDAYQRDGAWHAALNSPGTWSKPMPDALFYALLDAFSLDEDDIDRALPPRLAFAGVQHGIIALNDRDTLGRMAYPFDPMRDLMAMHGLTTVTLLYIDGPRAFSTRNAFASGGVVEDPATGAAAAALGGALVDLDWDGLRQGGRFEVRQGVDMGMPSTLVVDVTGTPGASVRVSGTVRWM</sequence>
<reference evidence="4 5" key="1">
    <citation type="submission" date="2016-11" db="EMBL/GenBank/DDBJ databases">
        <title>Complete genome sequence of Sulfitobacter sp. AM1-D1, a toxic bacteria associated with marine dinoflagellate Alexandrium minutum in East China Sea.</title>
        <authorList>
            <person name="Yang Q."/>
            <person name="Zhang X."/>
            <person name="Tian X."/>
        </authorList>
    </citation>
    <scope>NUCLEOTIDE SEQUENCE [LARGE SCALE GENOMIC DNA]</scope>
    <source>
        <strain evidence="4 5">AM1-D1</strain>
    </source>
</reference>
<accession>A0A1J0WCX1</accession>
<dbReference type="OrthoDB" id="9788221at2"/>
<keyword evidence="5" id="KW-1185">Reference proteome</keyword>
<dbReference type="GO" id="GO:0005737">
    <property type="term" value="C:cytoplasm"/>
    <property type="evidence" value="ECO:0007669"/>
    <property type="project" value="TreeGrafter"/>
</dbReference>
<proteinExistence type="inferred from homology"/>
<comment type="similarity">
    <text evidence="1">Belongs to the PhzF family.</text>
</comment>
<dbReference type="NCBIfam" id="TIGR00654">
    <property type="entry name" value="PhzF_family"/>
    <property type="match status" value="1"/>
</dbReference>
<keyword evidence="2" id="KW-0413">Isomerase</keyword>
<dbReference type="PANTHER" id="PTHR13774:SF39">
    <property type="entry name" value="BIOSYNTHESIS PROTEIN, PUTATIVE-RELATED"/>
    <property type="match status" value="1"/>
</dbReference>
<dbReference type="Proteomes" id="UP000181897">
    <property type="component" value="Chromosome"/>
</dbReference>
<evidence type="ECO:0000256" key="3">
    <source>
        <dbReference type="PIRSR" id="PIRSR016184-1"/>
    </source>
</evidence>
<gene>
    <name evidence="4" type="ORF">BOO69_01040</name>
</gene>
<evidence type="ECO:0000256" key="1">
    <source>
        <dbReference type="ARBA" id="ARBA00008270"/>
    </source>
</evidence>
<evidence type="ECO:0000313" key="4">
    <source>
        <dbReference type="EMBL" id="APE42148.1"/>
    </source>
</evidence>
<dbReference type="SUPFAM" id="SSF54506">
    <property type="entry name" value="Diaminopimelate epimerase-like"/>
    <property type="match status" value="1"/>
</dbReference>
<dbReference type="PIRSF" id="PIRSF016184">
    <property type="entry name" value="PhzC_PhzF"/>
    <property type="match status" value="1"/>
</dbReference>
<dbReference type="EMBL" id="CP018076">
    <property type="protein sequence ID" value="APE42148.1"/>
    <property type="molecule type" value="Genomic_DNA"/>
</dbReference>
<dbReference type="STRING" id="1917485.BOO69_01040"/>
<dbReference type="InterPro" id="IPR003719">
    <property type="entry name" value="Phenazine_PhzF-like"/>
</dbReference>
<dbReference type="RefSeq" id="WP_071969508.1">
    <property type="nucleotide sequence ID" value="NZ_CP018076.1"/>
</dbReference>
<dbReference type="KEGG" id="suam:BOO69_01040"/>
<dbReference type="GO" id="GO:0016853">
    <property type="term" value="F:isomerase activity"/>
    <property type="evidence" value="ECO:0007669"/>
    <property type="project" value="UniProtKB-KW"/>
</dbReference>
<dbReference type="AlphaFoldDB" id="A0A1J0WCX1"/>
<evidence type="ECO:0000256" key="2">
    <source>
        <dbReference type="ARBA" id="ARBA00023235"/>
    </source>
</evidence>